<evidence type="ECO:0000313" key="2">
    <source>
        <dbReference type="EMBL" id="MPN10756.1"/>
    </source>
</evidence>
<name>A0A645FAX2_9ZZZZ</name>
<comment type="caution">
    <text evidence="2">The sequence shown here is derived from an EMBL/GenBank/DDBJ whole genome shotgun (WGS) entry which is preliminary data.</text>
</comment>
<feature type="transmembrane region" description="Helical" evidence="1">
    <location>
        <begin position="77"/>
        <end position="97"/>
    </location>
</feature>
<proteinExistence type="predicted"/>
<keyword evidence="1" id="KW-0472">Membrane</keyword>
<feature type="transmembrane region" description="Helical" evidence="1">
    <location>
        <begin position="39"/>
        <end position="57"/>
    </location>
</feature>
<evidence type="ECO:0000256" key="1">
    <source>
        <dbReference type="SAM" id="Phobius"/>
    </source>
</evidence>
<sequence length="134" mass="15410">MKQKLLTGGARLVGFVVLFVAGDLWQRAAEQQAQMTYDYWPVVFVPVFLSLLWAVYFRTLAAPEFWQWVGQKEKKKLAFSAQSLLTGLAVLFLFLLLRYNTLLTFTGASADLLAYLLIWYFLLGSIRFELKENS</sequence>
<reference evidence="2" key="1">
    <citation type="submission" date="2019-08" db="EMBL/GenBank/DDBJ databases">
        <authorList>
            <person name="Kucharzyk K."/>
            <person name="Murdoch R.W."/>
            <person name="Higgins S."/>
            <person name="Loffler F."/>
        </authorList>
    </citation>
    <scope>NUCLEOTIDE SEQUENCE</scope>
</reference>
<gene>
    <name evidence="2" type="ORF">SDC9_158053</name>
</gene>
<keyword evidence="1" id="KW-1133">Transmembrane helix</keyword>
<protein>
    <submittedName>
        <fullName evidence="2">Uncharacterized protein</fullName>
    </submittedName>
</protein>
<dbReference type="AlphaFoldDB" id="A0A645FAX2"/>
<accession>A0A645FAX2</accession>
<keyword evidence="1" id="KW-0812">Transmembrane</keyword>
<organism evidence="2">
    <name type="scientific">bioreactor metagenome</name>
    <dbReference type="NCBI Taxonomy" id="1076179"/>
    <lineage>
        <taxon>unclassified sequences</taxon>
        <taxon>metagenomes</taxon>
        <taxon>ecological metagenomes</taxon>
    </lineage>
</organism>
<feature type="transmembrane region" description="Helical" evidence="1">
    <location>
        <begin position="103"/>
        <end position="123"/>
    </location>
</feature>
<dbReference type="EMBL" id="VSSQ01056925">
    <property type="protein sequence ID" value="MPN10756.1"/>
    <property type="molecule type" value="Genomic_DNA"/>
</dbReference>